<feature type="repeat" description="WD" evidence="3">
    <location>
        <begin position="59"/>
        <end position="100"/>
    </location>
</feature>
<dbReference type="InterPro" id="IPR001680">
    <property type="entry name" value="WD40_rpt"/>
</dbReference>
<keyword evidence="5" id="KW-1185">Reference proteome</keyword>
<organism evidence="4 5">
    <name type="scientific">Amphibalanus amphitrite</name>
    <name type="common">Striped barnacle</name>
    <name type="synonym">Balanus amphitrite</name>
    <dbReference type="NCBI Taxonomy" id="1232801"/>
    <lineage>
        <taxon>Eukaryota</taxon>
        <taxon>Metazoa</taxon>
        <taxon>Ecdysozoa</taxon>
        <taxon>Arthropoda</taxon>
        <taxon>Crustacea</taxon>
        <taxon>Multicrustacea</taxon>
        <taxon>Cirripedia</taxon>
        <taxon>Thoracica</taxon>
        <taxon>Thoracicalcarea</taxon>
        <taxon>Balanomorpha</taxon>
        <taxon>Balanoidea</taxon>
        <taxon>Balanidae</taxon>
        <taxon>Amphibalaninae</taxon>
        <taxon>Amphibalanus</taxon>
    </lineage>
</organism>
<dbReference type="AlphaFoldDB" id="A0A6A4XAE4"/>
<dbReference type="OrthoDB" id="4869960at2759"/>
<dbReference type="SMART" id="SM00320">
    <property type="entry name" value="WD40"/>
    <property type="match status" value="7"/>
</dbReference>
<dbReference type="Proteomes" id="UP000440578">
    <property type="component" value="Unassembled WGS sequence"/>
</dbReference>
<dbReference type="SUPFAM" id="SSF50978">
    <property type="entry name" value="WD40 repeat-like"/>
    <property type="match status" value="1"/>
</dbReference>
<evidence type="ECO:0000256" key="2">
    <source>
        <dbReference type="ARBA" id="ARBA00022737"/>
    </source>
</evidence>
<dbReference type="GO" id="GO:0005737">
    <property type="term" value="C:cytoplasm"/>
    <property type="evidence" value="ECO:0007669"/>
    <property type="project" value="TreeGrafter"/>
</dbReference>
<evidence type="ECO:0000313" key="4">
    <source>
        <dbReference type="EMBL" id="KAF0312128.1"/>
    </source>
</evidence>
<evidence type="ECO:0000256" key="1">
    <source>
        <dbReference type="ARBA" id="ARBA00022574"/>
    </source>
</evidence>
<evidence type="ECO:0000256" key="3">
    <source>
        <dbReference type="PROSITE-ProRule" id="PRU00221"/>
    </source>
</evidence>
<dbReference type="InterPro" id="IPR036322">
    <property type="entry name" value="WD40_repeat_dom_sf"/>
</dbReference>
<accession>A0A6A4XAE4</accession>
<dbReference type="Gene3D" id="1.25.40.10">
    <property type="entry name" value="Tetratricopeptide repeat domain"/>
    <property type="match status" value="1"/>
</dbReference>
<dbReference type="SUPFAM" id="SSF48452">
    <property type="entry name" value="TPR-like"/>
    <property type="match status" value="1"/>
</dbReference>
<dbReference type="Pfam" id="PF14559">
    <property type="entry name" value="TPR_19"/>
    <property type="match status" value="1"/>
</dbReference>
<dbReference type="EMBL" id="VIIS01000190">
    <property type="protein sequence ID" value="KAF0312128.1"/>
    <property type="molecule type" value="Genomic_DNA"/>
</dbReference>
<evidence type="ECO:0000313" key="5">
    <source>
        <dbReference type="Proteomes" id="UP000440578"/>
    </source>
</evidence>
<dbReference type="PROSITE" id="PS50294">
    <property type="entry name" value="WD_REPEATS_REGION"/>
    <property type="match status" value="1"/>
</dbReference>
<sequence>MKRIARAGDVTVSSSTFGACTWAPTRLCEALALRFGSAAERTMHVSEALVNRLGLRSELQGHNGCVNCLEWNADGTLLASGSDDYQVCLWQPQRDKLLHTIPTTHSGNIFSVKFMPESNDGVVATCAADCHLKVIDVRFSEVTHQCSCHHGRVKRLAVAPHLPYLVWSAGEDGLIMQLDLRAKHRCRPGGGGGSVLVNLQSQCGVGSEAKCVAVCPSRPDLLAVGANDPYVRVYDRRMVRLGGLPAGAAKPGSSAEQDPVTPDGAVQYFCPGHLSRPGSGTSERRRRRPLAVTYVSYSADGRHLLANLGSEQVYLFDTVEPRRVDVLSAAPLQRPPDTPAETLPGRLDRLRQEANLCHQQSRYSAAIELNSRAIRLRPSVATFYSNRAAAYLKRAWDGDVYAAARDCQRTLQLQPGHVKAAFRLCRCLLELGHLRSATEALAAFRRHHTHQANSHAVLMLERDLKEAQFHQSGAADRNGGPPEPLIKMEGLLDWSQGTPSDQERSWRRSAADFETRYCGHCNTTTDIKEANFFGRDGQFVLAGSDDGTFFIWERHTASIVRVLRGDSTIVNCVQPHPRLCLLASSGIDSCVRLWEPLAEHAEQERAVTDTDRAALDNQQRMNANPIDMMLLSFGARVATGTDDSVSQGVPCRTS</sequence>
<dbReference type="GO" id="GO:0080008">
    <property type="term" value="C:Cul4-RING E3 ubiquitin ligase complex"/>
    <property type="evidence" value="ECO:0007669"/>
    <property type="project" value="TreeGrafter"/>
</dbReference>
<dbReference type="InterPro" id="IPR045151">
    <property type="entry name" value="DCAF8"/>
</dbReference>
<dbReference type="PANTHER" id="PTHR15574">
    <property type="entry name" value="WD REPEAT DOMAIN-CONTAINING FAMILY"/>
    <property type="match status" value="1"/>
</dbReference>
<feature type="repeat" description="WD" evidence="3">
    <location>
        <begin position="533"/>
        <end position="562"/>
    </location>
</feature>
<dbReference type="Gene3D" id="2.130.10.10">
    <property type="entry name" value="YVTN repeat-like/Quinoprotein amine dehydrogenase"/>
    <property type="match status" value="2"/>
</dbReference>
<dbReference type="PROSITE" id="PS50082">
    <property type="entry name" value="WD_REPEATS_2"/>
    <property type="match status" value="3"/>
</dbReference>
<dbReference type="PANTHER" id="PTHR15574:SF40">
    <property type="entry name" value="WD AND TETRATRICOPEPTIDE REPEATS PROTEIN 1"/>
    <property type="match status" value="1"/>
</dbReference>
<keyword evidence="1 3" id="KW-0853">WD repeat</keyword>
<dbReference type="InterPro" id="IPR011990">
    <property type="entry name" value="TPR-like_helical_dom_sf"/>
</dbReference>
<name>A0A6A4XAE4_AMPAM</name>
<protein>
    <submittedName>
        <fullName evidence="4">WD and tetratricopeptide repeats protein 1</fullName>
    </submittedName>
</protein>
<dbReference type="GO" id="GO:0045717">
    <property type="term" value="P:negative regulation of fatty acid biosynthetic process"/>
    <property type="evidence" value="ECO:0007669"/>
    <property type="project" value="TreeGrafter"/>
</dbReference>
<feature type="repeat" description="WD" evidence="3">
    <location>
        <begin position="563"/>
        <end position="595"/>
    </location>
</feature>
<dbReference type="InterPro" id="IPR015943">
    <property type="entry name" value="WD40/YVTN_repeat-like_dom_sf"/>
</dbReference>
<keyword evidence="2" id="KW-0677">Repeat</keyword>
<reference evidence="4 5" key="1">
    <citation type="submission" date="2019-07" db="EMBL/GenBank/DDBJ databases">
        <title>Draft genome assembly of a fouling barnacle, Amphibalanus amphitrite (Darwin, 1854): The first reference genome for Thecostraca.</title>
        <authorList>
            <person name="Kim W."/>
        </authorList>
    </citation>
    <scope>NUCLEOTIDE SEQUENCE [LARGE SCALE GENOMIC DNA]</scope>
    <source>
        <strain evidence="4">SNU_AA5</strain>
        <tissue evidence="4">Soma without cirri and trophi</tissue>
    </source>
</reference>
<comment type="caution">
    <text evidence="4">The sequence shown here is derived from an EMBL/GenBank/DDBJ whole genome shotgun (WGS) entry which is preliminary data.</text>
</comment>
<dbReference type="PROSITE" id="PS51257">
    <property type="entry name" value="PROKAR_LIPOPROTEIN"/>
    <property type="match status" value="1"/>
</dbReference>
<dbReference type="EMBL" id="VIIS01000190">
    <property type="protein sequence ID" value="KAF0312129.1"/>
    <property type="molecule type" value="Genomic_DNA"/>
</dbReference>
<proteinExistence type="predicted"/>
<dbReference type="Pfam" id="PF00400">
    <property type="entry name" value="WD40"/>
    <property type="match status" value="4"/>
</dbReference>
<gene>
    <name evidence="4" type="primary">WDTC1_2</name>
    <name evidence="4" type="ORF">FJT64_017119</name>
</gene>